<keyword evidence="4" id="KW-1185">Reference proteome</keyword>
<evidence type="ECO:0000313" key="3">
    <source>
        <dbReference type="EMBL" id="KWV58758.1"/>
    </source>
</evidence>
<comment type="caution">
    <text evidence="3">The sequence shown here is derived from an EMBL/GenBank/DDBJ whole genome shotgun (WGS) entry which is preliminary data.</text>
</comment>
<feature type="transmembrane region" description="Helical" evidence="2">
    <location>
        <begin position="115"/>
        <end position="134"/>
    </location>
</feature>
<feature type="transmembrane region" description="Helical" evidence="2">
    <location>
        <begin position="85"/>
        <end position="103"/>
    </location>
</feature>
<evidence type="ECO:0000256" key="1">
    <source>
        <dbReference type="SAM" id="MobiDB-lite"/>
    </source>
</evidence>
<feature type="transmembrane region" description="Helical" evidence="2">
    <location>
        <begin position="17"/>
        <end position="36"/>
    </location>
</feature>
<keyword evidence="2" id="KW-0812">Transmembrane</keyword>
<name>A0A109K140_9BRAD</name>
<dbReference type="AlphaFoldDB" id="A0A109K140"/>
<accession>A0A109K140</accession>
<evidence type="ECO:0000313" key="4">
    <source>
        <dbReference type="Proteomes" id="UP000057737"/>
    </source>
</evidence>
<evidence type="ECO:0000256" key="2">
    <source>
        <dbReference type="SAM" id="Phobius"/>
    </source>
</evidence>
<gene>
    <name evidence="3" type="ORF">AS156_03115</name>
</gene>
<keyword evidence="2" id="KW-0472">Membrane</keyword>
<evidence type="ECO:0008006" key="5">
    <source>
        <dbReference type="Google" id="ProtNLM"/>
    </source>
</evidence>
<proteinExistence type="predicted"/>
<reference evidence="3 4" key="1">
    <citation type="submission" date="2015-11" db="EMBL/GenBank/DDBJ databases">
        <title>Draft Genome Sequence of the Strain BR 10303 (Bradyrhizobium sp.) isolated from nodules of Centrolobium paraense.</title>
        <authorList>
            <person name="Zelli J.E."/>
            <person name="Simoes-Araujo J.L."/>
            <person name="Barauna A.C."/>
            <person name="Silva K."/>
        </authorList>
    </citation>
    <scope>NUCLEOTIDE SEQUENCE [LARGE SCALE GENOMIC DNA]</scope>
    <source>
        <strain evidence="3 4">BR 10303</strain>
    </source>
</reference>
<sequence length="184" mass="19523">MLGYLFGFNARIGRLQYFLASIALAVVATLMCMGAASQAYRTVRYGGALTVEQLGWPVLVIAGIFAVATFMLYCMRIRDIGWDPVVVVVGWIAFTIIDGLIASKFPAWAIGTRHQATAVGAFVNLGLTLALLFWPSGYAGDEPPARPRDTGGGSDGFFSRNGAPAAPTSRIARVANGEFGGRGK</sequence>
<protein>
    <recommendedName>
        <fullName evidence="5">DUF805 domain-containing protein</fullName>
    </recommendedName>
</protein>
<dbReference type="EMBL" id="LNCU01000035">
    <property type="protein sequence ID" value="KWV58758.1"/>
    <property type="molecule type" value="Genomic_DNA"/>
</dbReference>
<keyword evidence="2" id="KW-1133">Transmembrane helix</keyword>
<feature type="transmembrane region" description="Helical" evidence="2">
    <location>
        <begin position="56"/>
        <end position="73"/>
    </location>
</feature>
<dbReference type="Proteomes" id="UP000057737">
    <property type="component" value="Unassembled WGS sequence"/>
</dbReference>
<feature type="region of interest" description="Disordered" evidence="1">
    <location>
        <begin position="143"/>
        <end position="184"/>
    </location>
</feature>
<organism evidence="3 4">
    <name type="scientific">Bradyrhizobium macuxiense</name>
    <dbReference type="NCBI Taxonomy" id="1755647"/>
    <lineage>
        <taxon>Bacteria</taxon>
        <taxon>Pseudomonadati</taxon>
        <taxon>Pseudomonadota</taxon>
        <taxon>Alphaproteobacteria</taxon>
        <taxon>Hyphomicrobiales</taxon>
        <taxon>Nitrobacteraceae</taxon>
        <taxon>Bradyrhizobium</taxon>
    </lineage>
</organism>